<dbReference type="AlphaFoldDB" id="A0A1G2ARA1"/>
<sequence>MKFQYAFILGNHPVISQAEIIALLPHAHILCSTNETLFIELSTDLPSDFLNGLGGTIKIARIESETKMINNQIFELILNKREEKQHTRNHKKREKIQIRKIDFGISWYGSKNRKLALRNGLEFKKYLKSKGIKSRLVTSQGKTLSSVVVEKNHLVSDGIEFIIIENGHDFYSGYTIAIQNFESYSLRDYGRPARDDRSGMLPPKVAQMLINLTGTDKNRILLDPFCGSGTILQEALLLGYEKIIGADKDIVAIENTKKNLVWLSTHFLPSYKQTHSDTQKESHRVKAIMPELIESPIENLNKYIKGASVHCIVFEGFLGSPNITYRQLPGTVAELTALYKSTFHICAQLLVANGIIACALPAWRFHNTFTFLPMNTLLPKNLQLQNRVNQTPRKSFIYARPMQTVCREIFILKKRAYATDGIVSPCNRRKMNAEDSIAIITKKDKTSNSDAAVW</sequence>
<dbReference type="GO" id="GO:0016423">
    <property type="term" value="F:tRNA (guanine) methyltransferase activity"/>
    <property type="evidence" value="ECO:0007669"/>
    <property type="project" value="TreeGrafter"/>
</dbReference>
<organism evidence="2 3">
    <name type="scientific">Candidatus Kerfeldbacteria bacterium RIFCSPHIGHO2_02_FULL_42_14</name>
    <dbReference type="NCBI Taxonomy" id="1798540"/>
    <lineage>
        <taxon>Bacteria</taxon>
        <taxon>Candidatus Kerfeldiibacteriota</taxon>
    </lineage>
</organism>
<dbReference type="PANTHER" id="PTHR14911:SF13">
    <property type="entry name" value="TRNA (GUANINE(6)-N2)-METHYLTRANSFERASE THUMP3"/>
    <property type="match status" value="1"/>
</dbReference>
<dbReference type="Gene3D" id="3.40.50.150">
    <property type="entry name" value="Vaccinia Virus protein VP39"/>
    <property type="match status" value="1"/>
</dbReference>
<evidence type="ECO:0000313" key="3">
    <source>
        <dbReference type="Proteomes" id="UP000177165"/>
    </source>
</evidence>
<gene>
    <name evidence="2" type="ORF">A3B74_01065</name>
</gene>
<evidence type="ECO:0000259" key="1">
    <source>
        <dbReference type="Pfam" id="PF01170"/>
    </source>
</evidence>
<dbReference type="Pfam" id="PF01170">
    <property type="entry name" value="UPF0020"/>
    <property type="match status" value="1"/>
</dbReference>
<dbReference type="SUPFAM" id="SSF53335">
    <property type="entry name" value="S-adenosyl-L-methionine-dependent methyltransferases"/>
    <property type="match status" value="1"/>
</dbReference>
<dbReference type="InterPro" id="IPR029063">
    <property type="entry name" value="SAM-dependent_MTases_sf"/>
</dbReference>
<evidence type="ECO:0000313" key="2">
    <source>
        <dbReference type="EMBL" id="OGY79413.1"/>
    </source>
</evidence>
<comment type="caution">
    <text evidence="2">The sequence shown here is derived from an EMBL/GenBank/DDBJ whole genome shotgun (WGS) entry which is preliminary data.</text>
</comment>
<protein>
    <recommendedName>
        <fullName evidence="1">Ribosomal RNA large subunit methyltransferase K/L-like methyltransferase domain-containing protein</fullName>
    </recommendedName>
</protein>
<accession>A0A1G2ARA1</accession>
<reference evidence="2 3" key="1">
    <citation type="journal article" date="2016" name="Nat. Commun.">
        <title>Thousands of microbial genomes shed light on interconnected biogeochemical processes in an aquifer system.</title>
        <authorList>
            <person name="Anantharaman K."/>
            <person name="Brown C.T."/>
            <person name="Hug L.A."/>
            <person name="Sharon I."/>
            <person name="Castelle C.J."/>
            <person name="Probst A.J."/>
            <person name="Thomas B.C."/>
            <person name="Singh A."/>
            <person name="Wilkins M.J."/>
            <person name="Karaoz U."/>
            <person name="Brodie E.L."/>
            <person name="Williams K.H."/>
            <person name="Hubbard S.S."/>
            <person name="Banfield J.F."/>
        </authorList>
    </citation>
    <scope>NUCLEOTIDE SEQUENCE [LARGE SCALE GENOMIC DNA]</scope>
</reference>
<name>A0A1G2ARA1_9BACT</name>
<dbReference type="GO" id="GO:0030488">
    <property type="term" value="P:tRNA methylation"/>
    <property type="evidence" value="ECO:0007669"/>
    <property type="project" value="TreeGrafter"/>
</dbReference>
<dbReference type="EMBL" id="MHKB01000009">
    <property type="protein sequence ID" value="OGY79413.1"/>
    <property type="molecule type" value="Genomic_DNA"/>
</dbReference>
<proteinExistence type="predicted"/>
<dbReference type="STRING" id="1798540.A3B74_01065"/>
<dbReference type="InterPro" id="IPR000241">
    <property type="entry name" value="RlmKL-like_Mtase"/>
</dbReference>
<dbReference type="PANTHER" id="PTHR14911">
    <property type="entry name" value="THUMP DOMAIN-CONTAINING"/>
    <property type="match status" value="1"/>
</dbReference>
<feature type="domain" description="Ribosomal RNA large subunit methyltransferase K/L-like methyltransferase" evidence="1">
    <location>
        <begin position="197"/>
        <end position="267"/>
    </location>
</feature>
<dbReference type="Proteomes" id="UP000177165">
    <property type="component" value="Unassembled WGS sequence"/>
</dbReference>